<sequence>MTPFGEKLRALRAERGVSQKAMAEAIGVSAAYLSALEHGRRGAPTWTLIQKIIGYFNIIWDDAEDLARLAENSHPRIRIDTSGLSPAATELANLLAESIGKLDEAELRKITALVRASLRG</sequence>
<comment type="caution">
    <text evidence="2">The sequence shown here is derived from an EMBL/GenBank/DDBJ whole genome shotgun (WGS) entry which is preliminary data.</text>
</comment>
<accession>A0ABU4X0I2</accession>
<dbReference type="Gene3D" id="1.10.260.40">
    <property type="entry name" value="lambda repressor-like DNA-binding domains"/>
    <property type="match status" value="1"/>
</dbReference>
<dbReference type="Pfam" id="PF13560">
    <property type="entry name" value="HTH_31"/>
    <property type="match status" value="1"/>
</dbReference>
<name>A0ABU4X0I2_9HYPH</name>
<dbReference type="InterPro" id="IPR001387">
    <property type="entry name" value="Cro/C1-type_HTH"/>
</dbReference>
<dbReference type="SMART" id="SM00530">
    <property type="entry name" value="HTH_XRE"/>
    <property type="match status" value="1"/>
</dbReference>
<proteinExistence type="predicted"/>
<dbReference type="InterPro" id="IPR010982">
    <property type="entry name" value="Lambda_DNA-bd_dom_sf"/>
</dbReference>
<dbReference type="SUPFAM" id="SSF47413">
    <property type="entry name" value="lambda repressor-like DNA-binding domains"/>
    <property type="match status" value="1"/>
</dbReference>
<dbReference type="Proteomes" id="UP001272097">
    <property type="component" value="Unassembled WGS sequence"/>
</dbReference>
<gene>
    <name evidence="2" type="ORF">RFM51_19725</name>
</gene>
<dbReference type="RefSeq" id="WP_320215786.1">
    <property type="nucleotide sequence ID" value="NZ_JAVIIS010000029.1"/>
</dbReference>
<organism evidence="2 3">
    <name type="scientific">Mesorhizobium australafricanum</name>
    <dbReference type="NCBI Taxonomy" id="3072311"/>
    <lineage>
        <taxon>Bacteria</taxon>
        <taxon>Pseudomonadati</taxon>
        <taxon>Pseudomonadota</taxon>
        <taxon>Alphaproteobacteria</taxon>
        <taxon>Hyphomicrobiales</taxon>
        <taxon>Phyllobacteriaceae</taxon>
        <taxon>Mesorhizobium</taxon>
    </lineage>
</organism>
<dbReference type="CDD" id="cd00093">
    <property type="entry name" value="HTH_XRE"/>
    <property type="match status" value="1"/>
</dbReference>
<dbReference type="PROSITE" id="PS50943">
    <property type="entry name" value="HTH_CROC1"/>
    <property type="match status" value="1"/>
</dbReference>
<reference evidence="2 3" key="1">
    <citation type="submission" date="2023-08" db="EMBL/GenBank/DDBJ databases">
        <title>Implementing the SeqCode for naming new Mesorhizobium species isolated from Vachellia karroo root nodules.</title>
        <authorList>
            <person name="Van Lill M."/>
        </authorList>
    </citation>
    <scope>NUCLEOTIDE SEQUENCE [LARGE SCALE GENOMIC DNA]</scope>
    <source>
        <strain evidence="2 3">VK3E</strain>
    </source>
</reference>
<evidence type="ECO:0000259" key="1">
    <source>
        <dbReference type="PROSITE" id="PS50943"/>
    </source>
</evidence>
<evidence type="ECO:0000313" key="3">
    <source>
        <dbReference type="Proteomes" id="UP001272097"/>
    </source>
</evidence>
<dbReference type="EMBL" id="JAVIIS010000029">
    <property type="protein sequence ID" value="MDX8441821.1"/>
    <property type="molecule type" value="Genomic_DNA"/>
</dbReference>
<keyword evidence="3" id="KW-1185">Reference proteome</keyword>
<protein>
    <submittedName>
        <fullName evidence="2">Helix-turn-helix transcriptional regulator</fullName>
    </submittedName>
</protein>
<feature type="domain" description="HTH cro/C1-type" evidence="1">
    <location>
        <begin position="8"/>
        <end position="66"/>
    </location>
</feature>
<evidence type="ECO:0000313" key="2">
    <source>
        <dbReference type="EMBL" id="MDX8441821.1"/>
    </source>
</evidence>